<proteinExistence type="predicted"/>
<keyword evidence="5 7" id="KW-1133">Transmembrane helix</keyword>
<dbReference type="InterPro" id="IPR036259">
    <property type="entry name" value="MFS_trans_sf"/>
</dbReference>
<evidence type="ECO:0000313" key="9">
    <source>
        <dbReference type="Proteomes" id="UP001057498"/>
    </source>
</evidence>
<comment type="subcellular location">
    <subcellularLocation>
        <location evidence="1">Cell membrane</location>
        <topology evidence="1">Multi-pass membrane protein</topology>
    </subcellularLocation>
</comment>
<keyword evidence="4 7" id="KW-0812">Transmembrane</keyword>
<feature type="transmembrane region" description="Helical" evidence="7">
    <location>
        <begin position="39"/>
        <end position="57"/>
    </location>
</feature>
<dbReference type="EMBL" id="AP025730">
    <property type="protein sequence ID" value="BDI04500.1"/>
    <property type="molecule type" value="Genomic_DNA"/>
</dbReference>
<dbReference type="PANTHER" id="PTHR23513:SF9">
    <property type="entry name" value="ENTEROBACTIN EXPORTER ENTS"/>
    <property type="match status" value="1"/>
</dbReference>
<feature type="transmembrane region" description="Helical" evidence="7">
    <location>
        <begin position="63"/>
        <end position="84"/>
    </location>
</feature>
<organism evidence="8 9">
    <name type="scientific">Sphaerotilus microaerophilus</name>
    <dbReference type="NCBI Taxonomy" id="2914710"/>
    <lineage>
        <taxon>Bacteria</taxon>
        <taxon>Pseudomonadati</taxon>
        <taxon>Pseudomonadota</taxon>
        <taxon>Betaproteobacteria</taxon>
        <taxon>Burkholderiales</taxon>
        <taxon>Sphaerotilaceae</taxon>
        <taxon>Sphaerotilus</taxon>
    </lineage>
</organism>
<feature type="transmembrane region" description="Helical" evidence="7">
    <location>
        <begin position="159"/>
        <end position="182"/>
    </location>
</feature>
<keyword evidence="9" id="KW-1185">Reference proteome</keyword>
<dbReference type="Proteomes" id="UP001057498">
    <property type="component" value="Chromosome"/>
</dbReference>
<evidence type="ECO:0000256" key="1">
    <source>
        <dbReference type="ARBA" id="ARBA00004651"/>
    </source>
</evidence>
<dbReference type="CDD" id="cd06173">
    <property type="entry name" value="MFS_MefA_like"/>
    <property type="match status" value="1"/>
</dbReference>
<protein>
    <submittedName>
        <fullName evidence="8">MFS transporter</fullName>
    </submittedName>
</protein>
<feature type="transmembrane region" description="Helical" evidence="7">
    <location>
        <begin position="303"/>
        <end position="325"/>
    </location>
</feature>
<sequence>MTTPAGDHGGQGDQGGDTAGSFAALLTQRSYLRFWASRLVAQLAAQMVMVALGWQMYDLTGRAWDLGLVGLAQFLPALVLTLPAGHVADRHHRGRIVMGSNGAQLAVAAVLLAATLGGWASRELILLLSVLLGMARAFQLPASQSLTPLLVRPALLPRALAFNASGMQVAIIGGPALAGLLFAAGIHWVYALGTLGFVAGTLLMGSVRYTAPPPSSAAASWATVLAGVRFLWQRPTLLGAISLDLFAVLLGGATALLPMFVKDILHAEPWVLGLLRAAPAVGALTMSVWLARHPLARRVGHRLIASVAVYGLCMLVFGASTSVWLSSAALFVSGSADMVSVVIRQTLVQLETPDDMRGRVSAVNGIFIGASNQLGEFESGATAAWLGPVGSVLLGGVGVLGVAIAWIRLFPGLWQRDRLLAP</sequence>
<feature type="transmembrane region" description="Helical" evidence="7">
    <location>
        <begin position="188"/>
        <end position="207"/>
    </location>
</feature>
<evidence type="ECO:0000256" key="4">
    <source>
        <dbReference type="ARBA" id="ARBA00022692"/>
    </source>
</evidence>
<gene>
    <name evidence="8" type="ORF">CATMQ487_14700</name>
</gene>
<reference evidence="8" key="1">
    <citation type="submission" date="2022-04" db="EMBL/GenBank/DDBJ databases">
        <title>Whole genome sequence of Sphaerotilus sp. FB-5.</title>
        <authorList>
            <person name="Takeda M."/>
            <person name="Narihara S."/>
            <person name="Akimoto M."/>
            <person name="Akimoto R."/>
            <person name="Nishiyashiki S."/>
            <person name="Murakami T."/>
        </authorList>
    </citation>
    <scope>NUCLEOTIDE SEQUENCE</scope>
    <source>
        <strain evidence="8">FB-5</strain>
    </source>
</reference>
<keyword evidence="3" id="KW-1003">Cell membrane</keyword>
<keyword evidence="6 7" id="KW-0472">Membrane</keyword>
<name>A0ABN6PMN8_9BURK</name>
<dbReference type="Pfam" id="PF05977">
    <property type="entry name" value="MFS_3"/>
    <property type="match status" value="1"/>
</dbReference>
<feature type="transmembrane region" description="Helical" evidence="7">
    <location>
        <begin position="273"/>
        <end position="291"/>
    </location>
</feature>
<keyword evidence="2" id="KW-0813">Transport</keyword>
<evidence type="ECO:0000256" key="6">
    <source>
        <dbReference type="ARBA" id="ARBA00023136"/>
    </source>
</evidence>
<dbReference type="PANTHER" id="PTHR23513">
    <property type="entry name" value="INTEGRAL MEMBRANE EFFLUX PROTEIN-RELATED"/>
    <property type="match status" value="1"/>
</dbReference>
<feature type="transmembrane region" description="Helical" evidence="7">
    <location>
        <begin position="237"/>
        <end position="261"/>
    </location>
</feature>
<evidence type="ECO:0000256" key="5">
    <source>
        <dbReference type="ARBA" id="ARBA00022989"/>
    </source>
</evidence>
<evidence type="ECO:0000256" key="7">
    <source>
        <dbReference type="SAM" id="Phobius"/>
    </source>
</evidence>
<dbReference type="RefSeq" id="WP_251972615.1">
    <property type="nucleotide sequence ID" value="NZ_AP025730.1"/>
</dbReference>
<dbReference type="Gene3D" id="1.20.1250.20">
    <property type="entry name" value="MFS general substrate transporter like domains"/>
    <property type="match status" value="1"/>
</dbReference>
<evidence type="ECO:0000313" key="8">
    <source>
        <dbReference type="EMBL" id="BDI04500.1"/>
    </source>
</evidence>
<feature type="transmembrane region" description="Helical" evidence="7">
    <location>
        <begin position="96"/>
        <end position="114"/>
    </location>
</feature>
<dbReference type="InterPro" id="IPR010290">
    <property type="entry name" value="TM_effector"/>
</dbReference>
<feature type="transmembrane region" description="Helical" evidence="7">
    <location>
        <begin position="385"/>
        <end position="410"/>
    </location>
</feature>
<evidence type="ECO:0000256" key="2">
    <source>
        <dbReference type="ARBA" id="ARBA00022448"/>
    </source>
</evidence>
<evidence type="ECO:0000256" key="3">
    <source>
        <dbReference type="ARBA" id="ARBA00022475"/>
    </source>
</evidence>
<accession>A0ABN6PMN8</accession>
<dbReference type="SUPFAM" id="SSF103473">
    <property type="entry name" value="MFS general substrate transporter"/>
    <property type="match status" value="1"/>
</dbReference>